<protein>
    <submittedName>
        <fullName evidence="2">Uncharacterized protein</fullName>
    </submittedName>
</protein>
<proteinExistence type="predicted"/>
<reference evidence="2 3" key="1">
    <citation type="journal article" date="2019" name="Nat. Plants">
        <title>Genome sequencing of Musa balbisiana reveals subgenome evolution and function divergence in polyploid bananas.</title>
        <authorList>
            <person name="Yao X."/>
        </authorList>
    </citation>
    <scope>NUCLEOTIDE SEQUENCE [LARGE SCALE GENOMIC DNA]</scope>
    <source>
        <strain evidence="3">cv. DH-PKW</strain>
        <tissue evidence="2">Leaves</tissue>
    </source>
</reference>
<evidence type="ECO:0000313" key="3">
    <source>
        <dbReference type="Proteomes" id="UP000317650"/>
    </source>
</evidence>
<keyword evidence="3" id="KW-1185">Reference proteome</keyword>
<feature type="compositionally biased region" description="Basic and acidic residues" evidence="1">
    <location>
        <begin position="152"/>
        <end position="166"/>
    </location>
</feature>
<dbReference type="EMBL" id="PYDT01000007">
    <property type="protein sequence ID" value="THU57008.1"/>
    <property type="molecule type" value="Genomic_DNA"/>
</dbReference>
<evidence type="ECO:0000256" key="1">
    <source>
        <dbReference type="SAM" id="MobiDB-lite"/>
    </source>
</evidence>
<name>A0A4S8J668_MUSBA</name>
<organism evidence="2 3">
    <name type="scientific">Musa balbisiana</name>
    <name type="common">Banana</name>
    <dbReference type="NCBI Taxonomy" id="52838"/>
    <lineage>
        <taxon>Eukaryota</taxon>
        <taxon>Viridiplantae</taxon>
        <taxon>Streptophyta</taxon>
        <taxon>Embryophyta</taxon>
        <taxon>Tracheophyta</taxon>
        <taxon>Spermatophyta</taxon>
        <taxon>Magnoliopsida</taxon>
        <taxon>Liliopsida</taxon>
        <taxon>Zingiberales</taxon>
        <taxon>Musaceae</taxon>
        <taxon>Musa</taxon>
    </lineage>
</organism>
<comment type="caution">
    <text evidence="2">The sequence shown here is derived from an EMBL/GenBank/DDBJ whole genome shotgun (WGS) entry which is preliminary data.</text>
</comment>
<sequence length="310" mass="33303">MLTETVMLCPAERISRGKISLERSASKLVHGGDRDEGGEDVHDAADHCRREGGLAAEADGFEEHGSIEHDDINAGELLEEGDQNGYGELRPVLPLQYVGPRVVDALGLIAGRHEVVVLVSDVFGATDFAEHGLGLFVVAALDERVGSVGQHQRADGDDEGRDRGEPEADAPSPATFDRGCPVVDDVGGEDSDGDHELEADVKSAPEISRCHLGEVERHSLHASIRQSRAQSRTPGCVPTRTGMILLEQINRSFCLIREANADAEEDTAEDEHLDVHGGAVDGGAEQKGYPSGEHGPLPPEHPRHRRRKEG</sequence>
<accession>A0A4S8J668</accession>
<feature type="region of interest" description="Disordered" evidence="1">
    <location>
        <begin position="148"/>
        <end position="198"/>
    </location>
</feature>
<dbReference type="Proteomes" id="UP000317650">
    <property type="component" value="Chromosome 11"/>
</dbReference>
<feature type="region of interest" description="Disordered" evidence="1">
    <location>
        <begin position="265"/>
        <end position="310"/>
    </location>
</feature>
<gene>
    <name evidence="2" type="ORF">C4D60_Mb11t23220</name>
</gene>
<dbReference type="AlphaFoldDB" id="A0A4S8J668"/>
<evidence type="ECO:0000313" key="2">
    <source>
        <dbReference type="EMBL" id="THU57008.1"/>
    </source>
</evidence>